<dbReference type="PROSITE" id="PS50969">
    <property type="entry name" value="FCP1"/>
    <property type="match status" value="1"/>
</dbReference>
<feature type="domain" description="FCP1 homology" evidence="2">
    <location>
        <begin position="217"/>
        <end position="377"/>
    </location>
</feature>
<name>A0AAU9KCS5_9CILI</name>
<feature type="compositionally biased region" description="Basic and acidic residues" evidence="1">
    <location>
        <begin position="28"/>
        <end position="45"/>
    </location>
</feature>
<dbReference type="Proteomes" id="UP001162131">
    <property type="component" value="Unassembled WGS sequence"/>
</dbReference>
<feature type="compositionally biased region" description="Polar residues" evidence="1">
    <location>
        <begin position="1"/>
        <end position="20"/>
    </location>
</feature>
<dbReference type="SUPFAM" id="SSF56784">
    <property type="entry name" value="HAD-like"/>
    <property type="match status" value="1"/>
</dbReference>
<dbReference type="GO" id="GO:0016791">
    <property type="term" value="F:phosphatase activity"/>
    <property type="evidence" value="ECO:0007669"/>
    <property type="project" value="InterPro"/>
</dbReference>
<proteinExistence type="predicted"/>
<feature type="compositionally biased region" description="Polar residues" evidence="1">
    <location>
        <begin position="106"/>
        <end position="120"/>
    </location>
</feature>
<dbReference type="EMBL" id="CAJZBQ010000053">
    <property type="protein sequence ID" value="CAG9331735.1"/>
    <property type="molecule type" value="Genomic_DNA"/>
</dbReference>
<dbReference type="Pfam" id="PF03031">
    <property type="entry name" value="NIF"/>
    <property type="match status" value="1"/>
</dbReference>
<comment type="caution">
    <text evidence="3">The sequence shown here is derived from an EMBL/GenBank/DDBJ whole genome shotgun (WGS) entry which is preliminary data.</text>
</comment>
<dbReference type="CDD" id="cd07521">
    <property type="entry name" value="HAD_FCP1-like"/>
    <property type="match status" value="1"/>
</dbReference>
<evidence type="ECO:0000313" key="4">
    <source>
        <dbReference type="Proteomes" id="UP001162131"/>
    </source>
</evidence>
<feature type="compositionally biased region" description="Low complexity" evidence="1">
    <location>
        <begin position="86"/>
        <end position="97"/>
    </location>
</feature>
<feature type="compositionally biased region" description="Polar residues" evidence="1">
    <location>
        <begin position="51"/>
        <end position="74"/>
    </location>
</feature>
<dbReference type="InterPro" id="IPR011948">
    <property type="entry name" value="Dullard_phosphatase"/>
</dbReference>
<evidence type="ECO:0000313" key="3">
    <source>
        <dbReference type="EMBL" id="CAG9331735.1"/>
    </source>
</evidence>
<gene>
    <name evidence="3" type="ORF">BSTOLATCC_MIC53798</name>
</gene>
<protein>
    <recommendedName>
        <fullName evidence="2">FCP1 homology domain-containing protein</fullName>
    </recommendedName>
</protein>
<dbReference type="FunFam" id="3.40.50.1000:FF:000121">
    <property type="entry name" value="Uncharacterized protein"/>
    <property type="match status" value="1"/>
</dbReference>
<dbReference type="SMART" id="SM00577">
    <property type="entry name" value="CPDc"/>
    <property type="match status" value="1"/>
</dbReference>
<reference evidence="3" key="1">
    <citation type="submission" date="2021-09" db="EMBL/GenBank/DDBJ databases">
        <authorList>
            <consortium name="AG Swart"/>
            <person name="Singh M."/>
            <person name="Singh A."/>
            <person name="Seah K."/>
            <person name="Emmerich C."/>
        </authorList>
    </citation>
    <scope>NUCLEOTIDE SEQUENCE</scope>
    <source>
        <strain evidence="3">ATCC30299</strain>
    </source>
</reference>
<feature type="compositionally biased region" description="Low complexity" evidence="1">
    <location>
        <begin position="412"/>
        <end position="421"/>
    </location>
</feature>
<dbReference type="PANTHER" id="PTHR12210">
    <property type="entry name" value="DULLARD PROTEIN PHOSPHATASE"/>
    <property type="match status" value="1"/>
</dbReference>
<dbReference type="InterPro" id="IPR023214">
    <property type="entry name" value="HAD_sf"/>
</dbReference>
<dbReference type="InterPro" id="IPR004274">
    <property type="entry name" value="FCP1_dom"/>
</dbReference>
<dbReference type="InterPro" id="IPR050365">
    <property type="entry name" value="TIM50"/>
</dbReference>
<organism evidence="3 4">
    <name type="scientific">Blepharisma stoltei</name>
    <dbReference type="NCBI Taxonomy" id="1481888"/>
    <lineage>
        <taxon>Eukaryota</taxon>
        <taxon>Sar</taxon>
        <taxon>Alveolata</taxon>
        <taxon>Ciliophora</taxon>
        <taxon>Postciliodesmatophora</taxon>
        <taxon>Heterotrichea</taxon>
        <taxon>Heterotrichida</taxon>
        <taxon>Blepharismidae</taxon>
        <taxon>Blepharisma</taxon>
    </lineage>
</organism>
<keyword evidence="4" id="KW-1185">Reference proteome</keyword>
<dbReference type="NCBIfam" id="TIGR02251">
    <property type="entry name" value="HIF-SF_euk"/>
    <property type="match status" value="1"/>
</dbReference>
<sequence length="430" mass="49171">MSSSAKNPKYFSSKSLSKPQKLTIEVSEAPKEVRQEPTQKFEKNSPKGLKNFQSILTPGTPSKPSRIQPPTTRPRSAAETIKTKETPTSTPTSLTPKGESKDTHKNPMSYQFQPHPNSLATKGKSKSTKVLPRQTSKSVEVPESPKNDYDLSNVVTKVKRQSLPKQDTHEEQKNKSELLYREHLFQTFQAMKFVKTLSNPDPVQLRNKRVSLPKRPGWETKKTIVFDLDETLVHCTEDLNSADVILPVTFPTGDVINAGVNIRPFVRECLSEANKLFEVIVFTASHKCYADVVLDYIDPYRELIHHRLYRESCLMCEGIYVKDLRVFTNRRLQDLVIVDNAAYSFGFQIDNGIPIISWHDDKNDKELFNLIDYMNVLANSSDVREVNRQTFRLRTFYEDYIQEFVAKDASKTPSTPTSQTRRSPRQAKKP</sequence>
<evidence type="ECO:0000259" key="2">
    <source>
        <dbReference type="PROSITE" id="PS50969"/>
    </source>
</evidence>
<dbReference type="Gene3D" id="3.40.50.1000">
    <property type="entry name" value="HAD superfamily/HAD-like"/>
    <property type="match status" value="1"/>
</dbReference>
<feature type="region of interest" description="Disordered" evidence="1">
    <location>
        <begin position="408"/>
        <end position="430"/>
    </location>
</feature>
<dbReference type="InterPro" id="IPR036412">
    <property type="entry name" value="HAD-like_sf"/>
</dbReference>
<dbReference type="AlphaFoldDB" id="A0AAU9KCS5"/>
<accession>A0AAU9KCS5</accession>
<feature type="region of interest" description="Disordered" evidence="1">
    <location>
        <begin position="1"/>
        <end position="152"/>
    </location>
</feature>
<evidence type="ECO:0000256" key="1">
    <source>
        <dbReference type="SAM" id="MobiDB-lite"/>
    </source>
</evidence>